<dbReference type="RefSeq" id="WP_213754411.1">
    <property type="nucleotide sequence ID" value="NZ_JAHCQH010000014.1"/>
</dbReference>
<name>A0ABS5R515_9HYPH</name>
<gene>
    <name evidence="4" type="ORF">KIP89_05665</name>
</gene>
<dbReference type="SUPFAM" id="SSF55729">
    <property type="entry name" value="Acyl-CoA N-acyltransferases (Nat)"/>
    <property type="match status" value="1"/>
</dbReference>
<sequence>MTDQVTPADRVTETGTDAPVSGPILIAPATRADLPAIVSILARETMFGVRDSADPADFAAYERAFEEIAADPRATVYVARLGGRVVGTFQLTFMRALLRHGARLAIAEAVQVDPDLRGQGVGGVMMEFAIAEAKRRGASSLQLASNKQRLDAHRFYERLGFEKRLDGFKMEFKDAPANT</sequence>
<dbReference type="CDD" id="cd04301">
    <property type="entry name" value="NAT_SF"/>
    <property type="match status" value="1"/>
</dbReference>
<dbReference type="InterPro" id="IPR050832">
    <property type="entry name" value="Bact_Acetyltransf"/>
</dbReference>
<organism evidence="4 5">
    <name type="scientific">Ancylobacter radicis</name>
    <dbReference type="NCBI Taxonomy" id="2836179"/>
    <lineage>
        <taxon>Bacteria</taxon>
        <taxon>Pseudomonadati</taxon>
        <taxon>Pseudomonadota</taxon>
        <taxon>Alphaproteobacteria</taxon>
        <taxon>Hyphomicrobiales</taxon>
        <taxon>Xanthobacteraceae</taxon>
        <taxon>Ancylobacter</taxon>
    </lineage>
</organism>
<accession>A0ABS5R515</accession>
<evidence type="ECO:0000313" key="4">
    <source>
        <dbReference type="EMBL" id="MBS9476587.1"/>
    </source>
</evidence>
<evidence type="ECO:0000313" key="5">
    <source>
        <dbReference type="Proteomes" id="UP001166585"/>
    </source>
</evidence>
<dbReference type="EMBL" id="JAHCQH010000014">
    <property type="protein sequence ID" value="MBS9476587.1"/>
    <property type="molecule type" value="Genomic_DNA"/>
</dbReference>
<protein>
    <submittedName>
        <fullName evidence="4">GNAT family N-acetyltransferase</fullName>
    </submittedName>
</protein>
<dbReference type="Proteomes" id="UP001166585">
    <property type="component" value="Unassembled WGS sequence"/>
</dbReference>
<evidence type="ECO:0000259" key="3">
    <source>
        <dbReference type="PROSITE" id="PS51186"/>
    </source>
</evidence>
<dbReference type="Pfam" id="PF00583">
    <property type="entry name" value="Acetyltransf_1"/>
    <property type="match status" value="1"/>
</dbReference>
<dbReference type="Gene3D" id="3.40.630.30">
    <property type="match status" value="1"/>
</dbReference>
<keyword evidence="5" id="KW-1185">Reference proteome</keyword>
<proteinExistence type="predicted"/>
<dbReference type="PANTHER" id="PTHR43877">
    <property type="entry name" value="AMINOALKYLPHOSPHONATE N-ACETYLTRANSFERASE-RELATED-RELATED"/>
    <property type="match status" value="1"/>
</dbReference>
<comment type="caution">
    <text evidence="4">The sequence shown here is derived from an EMBL/GenBank/DDBJ whole genome shotgun (WGS) entry which is preliminary data.</text>
</comment>
<evidence type="ECO:0000256" key="1">
    <source>
        <dbReference type="ARBA" id="ARBA00022679"/>
    </source>
</evidence>
<dbReference type="InterPro" id="IPR000182">
    <property type="entry name" value="GNAT_dom"/>
</dbReference>
<feature type="domain" description="N-acetyltransferase" evidence="3">
    <location>
        <begin position="24"/>
        <end position="176"/>
    </location>
</feature>
<dbReference type="PROSITE" id="PS51186">
    <property type="entry name" value="GNAT"/>
    <property type="match status" value="1"/>
</dbReference>
<reference evidence="4" key="1">
    <citation type="submission" date="2021-05" db="EMBL/GenBank/DDBJ databases">
        <authorList>
            <person name="Sun Q."/>
            <person name="Inoue M."/>
        </authorList>
    </citation>
    <scope>NUCLEOTIDE SEQUENCE</scope>
    <source>
        <strain evidence="4">VKM B-3255</strain>
    </source>
</reference>
<evidence type="ECO:0000256" key="2">
    <source>
        <dbReference type="ARBA" id="ARBA00023315"/>
    </source>
</evidence>
<keyword evidence="2" id="KW-0012">Acyltransferase</keyword>
<dbReference type="InterPro" id="IPR016181">
    <property type="entry name" value="Acyl_CoA_acyltransferase"/>
</dbReference>
<keyword evidence="1" id="KW-0808">Transferase</keyword>